<comment type="caution">
    <text evidence="1">The sequence shown here is derived from an EMBL/GenBank/DDBJ whole genome shotgun (WGS) entry which is preliminary data.</text>
</comment>
<gene>
    <name evidence="1" type="ORF">PIB30_021135</name>
</gene>
<keyword evidence="2" id="KW-1185">Reference proteome</keyword>
<dbReference type="InterPro" id="IPR008480">
    <property type="entry name" value="DUF761_pln"/>
</dbReference>
<name>A0ABU6R985_9FABA</name>
<evidence type="ECO:0000313" key="1">
    <source>
        <dbReference type="EMBL" id="MED6120466.1"/>
    </source>
</evidence>
<accession>A0ABU6R985</accession>
<reference evidence="1 2" key="1">
    <citation type="journal article" date="2023" name="Plants (Basel)">
        <title>Bridging the Gap: Combining Genomics and Transcriptomics Approaches to Understand Stylosanthes scabra, an Orphan Legume from the Brazilian Caatinga.</title>
        <authorList>
            <person name="Ferreira-Neto J.R.C."/>
            <person name="da Silva M.D."/>
            <person name="Binneck E."/>
            <person name="de Melo N.F."/>
            <person name="da Silva R.H."/>
            <person name="de Melo A.L.T.M."/>
            <person name="Pandolfi V."/>
            <person name="Bustamante F.O."/>
            <person name="Brasileiro-Vidal A.C."/>
            <person name="Benko-Iseppon A.M."/>
        </authorList>
    </citation>
    <scope>NUCLEOTIDE SEQUENCE [LARGE SCALE GENOMIC DNA]</scope>
    <source>
        <tissue evidence="1">Leaves</tissue>
    </source>
</reference>
<dbReference type="PANTHER" id="PTHR33450:SF12">
    <property type="entry name" value="COTTON FIBER PROTEIN"/>
    <property type="match status" value="1"/>
</dbReference>
<dbReference type="PANTHER" id="PTHR33450">
    <property type="entry name" value="EMB|CAB67623.1-RELATED"/>
    <property type="match status" value="1"/>
</dbReference>
<evidence type="ECO:0000313" key="2">
    <source>
        <dbReference type="Proteomes" id="UP001341840"/>
    </source>
</evidence>
<proteinExistence type="predicted"/>
<sequence length="214" mass="24672">MKSSASRLIKKIIAGLSAMAKSKTLALKSKTNAIKARLIIFSLMKNKKFLMSSISEKFHSVLGHHHHDKEEESGNFFLEDGGGNNNDHQHHKNKNAIVLFRNKNETVPNPSETHQFLEDESGCYYNYDDDNDEDEKYPDLTHTLFDSEELDLEGSVIDLVKNSKEEKGQEFKLEDEIDQCAALFIKRFRRQMILQKQESLKRQQQEEQLTKNAA</sequence>
<dbReference type="Pfam" id="PF05553">
    <property type="entry name" value="DUF761"/>
    <property type="match status" value="1"/>
</dbReference>
<dbReference type="EMBL" id="JASCZI010030277">
    <property type="protein sequence ID" value="MED6120466.1"/>
    <property type="molecule type" value="Genomic_DNA"/>
</dbReference>
<organism evidence="1 2">
    <name type="scientific">Stylosanthes scabra</name>
    <dbReference type="NCBI Taxonomy" id="79078"/>
    <lineage>
        <taxon>Eukaryota</taxon>
        <taxon>Viridiplantae</taxon>
        <taxon>Streptophyta</taxon>
        <taxon>Embryophyta</taxon>
        <taxon>Tracheophyta</taxon>
        <taxon>Spermatophyta</taxon>
        <taxon>Magnoliopsida</taxon>
        <taxon>eudicotyledons</taxon>
        <taxon>Gunneridae</taxon>
        <taxon>Pentapetalae</taxon>
        <taxon>rosids</taxon>
        <taxon>fabids</taxon>
        <taxon>Fabales</taxon>
        <taxon>Fabaceae</taxon>
        <taxon>Papilionoideae</taxon>
        <taxon>50 kb inversion clade</taxon>
        <taxon>dalbergioids sensu lato</taxon>
        <taxon>Dalbergieae</taxon>
        <taxon>Pterocarpus clade</taxon>
        <taxon>Stylosanthes</taxon>
    </lineage>
</organism>
<protein>
    <submittedName>
        <fullName evidence="1">Uncharacterized protein</fullName>
    </submittedName>
</protein>
<dbReference type="Proteomes" id="UP001341840">
    <property type="component" value="Unassembled WGS sequence"/>
</dbReference>